<evidence type="ECO:0000256" key="2">
    <source>
        <dbReference type="ARBA" id="ARBA00022723"/>
    </source>
</evidence>
<evidence type="ECO:0000256" key="5">
    <source>
        <dbReference type="ARBA" id="ARBA00023008"/>
    </source>
</evidence>
<dbReference type="Gene3D" id="2.60.40.420">
    <property type="entry name" value="Cupredoxins - blue copper proteins"/>
    <property type="match status" value="3"/>
</dbReference>
<keyword evidence="11" id="KW-1185">Reference proteome</keyword>
<dbReference type="InterPro" id="IPR045087">
    <property type="entry name" value="Cu-oxidase_fam"/>
</dbReference>
<feature type="domain" description="Plastocyanin-like" evidence="9">
    <location>
        <begin position="24"/>
        <end position="139"/>
    </location>
</feature>
<dbReference type="Proteomes" id="UP000235786">
    <property type="component" value="Unassembled WGS sequence"/>
</dbReference>
<dbReference type="CDD" id="cd13877">
    <property type="entry name" value="CuRO_2_Fet3p_like"/>
    <property type="match status" value="1"/>
</dbReference>
<organism evidence="10 11">
    <name type="scientific">Hyaloscypha variabilis (strain UAMH 11265 / GT02V1 / F)</name>
    <name type="common">Meliniomyces variabilis</name>
    <dbReference type="NCBI Taxonomy" id="1149755"/>
    <lineage>
        <taxon>Eukaryota</taxon>
        <taxon>Fungi</taxon>
        <taxon>Dikarya</taxon>
        <taxon>Ascomycota</taxon>
        <taxon>Pezizomycotina</taxon>
        <taxon>Leotiomycetes</taxon>
        <taxon>Helotiales</taxon>
        <taxon>Hyaloscyphaceae</taxon>
        <taxon>Hyaloscypha</taxon>
        <taxon>Hyaloscypha variabilis</taxon>
    </lineage>
</organism>
<accession>A0A2J6RW06</accession>
<protein>
    <submittedName>
        <fullName evidence="10">Ferroxidase</fullName>
    </submittedName>
</protein>
<dbReference type="GO" id="GO:0005507">
    <property type="term" value="F:copper ion binding"/>
    <property type="evidence" value="ECO:0007669"/>
    <property type="project" value="InterPro"/>
</dbReference>
<dbReference type="SUPFAM" id="SSF49503">
    <property type="entry name" value="Cupredoxins"/>
    <property type="match status" value="3"/>
</dbReference>
<dbReference type="OrthoDB" id="2121828at2759"/>
<dbReference type="InterPro" id="IPR011707">
    <property type="entry name" value="Cu-oxidase-like_N"/>
</dbReference>
<dbReference type="AlphaFoldDB" id="A0A2J6RW06"/>
<reference evidence="10 11" key="1">
    <citation type="submission" date="2016-04" db="EMBL/GenBank/DDBJ databases">
        <title>A degradative enzymes factory behind the ericoid mycorrhizal symbiosis.</title>
        <authorList>
            <consortium name="DOE Joint Genome Institute"/>
            <person name="Martino E."/>
            <person name="Morin E."/>
            <person name="Grelet G."/>
            <person name="Kuo A."/>
            <person name="Kohler A."/>
            <person name="Daghino S."/>
            <person name="Barry K."/>
            <person name="Choi C."/>
            <person name="Cichocki N."/>
            <person name="Clum A."/>
            <person name="Copeland A."/>
            <person name="Hainaut M."/>
            <person name="Haridas S."/>
            <person name="Labutti K."/>
            <person name="Lindquist E."/>
            <person name="Lipzen A."/>
            <person name="Khouja H.-R."/>
            <person name="Murat C."/>
            <person name="Ohm R."/>
            <person name="Olson A."/>
            <person name="Spatafora J."/>
            <person name="Veneault-Fourrey C."/>
            <person name="Henrissat B."/>
            <person name="Grigoriev I."/>
            <person name="Martin F."/>
            <person name="Perotto S."/>
        </authorList>
    </citation>
    <scope>NUCLEOTIDE SEQUENCE [LARGE SCALE GENOMIC DNA]</scope>
    <source>
        <strain evidence="10 11">F</strain>
    </source>
</reference>
<dbReference type="Pfam" id="PF00394">
    <property type="entry name" value="Cu-oxidase"/>
    <property type="match status" value="1"/>
</dbReference>
<evidence type="ECO:0000256" key="1">
    <source>
        <dbReference type="ARBA" id="ARBA00010609"/>
    </source>
</evidence>
<gene>
    <name evidence="10" type="ORF">L207DRAFT_581338</name>
</gene>
<evidence type="ECO:0000256" key="6">
    <source>
        <dbReference type="SAM" id="SignalP"/>
    </source>
</evidence>
<evidence type="ECO:0000259" key="9">
    <source>
        <dbReference type="Pfam" id="PF07732"/>
    </source>
</evidence>
<proteinExistence type="inferred from homology"/>
<feature type="domain" description="Plastocyanin-like" evidence="7">
    <location>
        <begin position="148"/>
        <end position="274"/>
    </location>
</feature>
<evidence type="ECO:0000259" key="7">
    <source>
        <dbReference type="Pfam" id="PF00394"/>
    </source>
</evidence>
<keyword evidence="5" id="KW-0186">Copper</keyword>
<dbReference type="InterPro" id="IPR002355">
    <property type="entry name" value="Cu_oxidase_Cu_BS"/>
</dbReference>
<sequence>MNLILGLSLVQAVRAATVTYNWAVTWVEAAPDGFKRPVIGINGQWPSPTIEANLGDTIVVNLLNLLGNETTGLHFHGQSQTGTNAMDGPVGVNQCAIPPGAKFTYNFTANPAGTYWYHSHAKGQYPDGIRGPMIIHDPNDPYLGEYSEEIILTVSDWFWAQMPTLLKWYLSAANGDGVEPAPNSTLLNDGQNAQLAIRPGKTYRLRIINVSNMASNFISFEGHELTVIAVDGVNVEAATTSSLYINTAQRMDVLLIAKPTAQQNYFFVSSLDQSMATINNQTYVPPIVPSLYTALSAPAADVMNKLIYGIGSNPFVVSYDEIVEVVVNNFDTGSHPWHMHGHQFQVVYHRNANTIMWDGTQELSQIPVRRDVMLVNTNSSTVWRFKANNPGIFLIHCHIDFHVEAGLTATLFEAPNLLQGKLEIPPDHLTACQLENVPTVGNAAGNKVNFLDLTGQPTAPPQVDPGYLVLRFRRILIEFLKRGANISIIRSVV</sequence>
<dbReference type="InterPro" id="IPR011706">
    <property type="entry name" value="Cu-oxidase_C"/>
</dbReference>
<comment type="similarity">
    <text evidence="1">Belongs to the multicopper oxidase family.</text>
</comment>
<dbReference type="Pfam" id="PF07731">
    <property type="entry name" value="Cu-oxidase_2"/>
    <property type="match status" value="1"/>
</dbReference>
<evidence type="ECO:0000259" key="8">
    <source>
        <dbReference type="Pfam" id="PF07731"/>
    </source>
</evidence>
<dbReference type="InterPro" id="IPR008972">
    <property type="entry name" value="Cupredoxin"/>
</dbReference>
<dbReference type="CDD" id="cd13851">
    <property type="entry name" value="CuRO_1_Fet3p"/>
    <property type="match status" value="1"/>
</dbReference>
<keyword evidence="3 6" id="KW-0732">Signal</keyword>
<dbReference type="EMBL" id="KZ613943">
    <property type="protein sequence ID" value="PMD42686.1"/>
    <property type="molecule type" value="Genomic_DNA"/>
</dbReference>
<dbReference type="InterPro" id="IPR001117">
    <property type="entry name" value="Cu-oxidase_2nd"/>
</dbReference>
<dbReference type="GO" id="GO:0010106">
    <property type="term" value="P:cellular response to iron ion starvation"/>
    <property type="evidence" value="ECO:0007669"/>
    <property type="project" value="TreeGrafter"/>
</dbReference>
<dbReference type="PANTHER" id="PTHR11709">
    <property type="entry name" value="MULTI-COPPER OXIDASE"/>
    <property type="match status" value="1"/>
</dbReference>
<evidence type="ECO:0000256" key="3">
    <source>
        <dbReference type="ARBA" id="ARBA00022729"/>
    </source>
</evidence>
<keyword evidence="4" id="KW-0560">Oxidoreductase</keyword>
<dbReference type="PANTHER" id="PTHR11709:SF361">
    <property type="entry name" value="IRON TRANSPORT MULTICOPPER OXIDASE FET3"/>
    <property type="match status" value="1"/>
</dbReference>
<feature type="chain" id="PRO_5014397762" evidence="6">
    <location>
        <begin position="16"/>
        <end position="493"/>
    </location>
</feature>
<name>A0A2J6RW06_HYAVF</name>
<dbReference type="GO" id="GO:0033573">
    <property type="term" value="C:high-affinity iron permease complex"/>
    <property type="evidence" value="ECO:0007669"/>
    <property type="project" value="TreeGrafter"/>
</dbReference>
<dbReference type="InterPro" id="IPR044130">
    <property type="entry name" value="CuRO_2_Fet3-like"/>
</dbReference>
<dbReference type="PROSITE" id="PS00080">
    <property type="entry name" value="MULTICOPPER_OXIDASE2"/>
    <property type="match status" value="1"/>
</dbReference>
<dbReference type="PROSITE" id="PS00079">
    <property type="entry name" value="MULTICOPPER_OXIDASE1"/>
    <property type="match status" value="1"/>
</dbReference>
<dbReference type="GO" id="GO:0004322">
    <property type="term" value="F:ferroxidase activity"/>
    <property type="evidence" value="ECO:0007669"/>
    <property type="project" value="TreeGrafter"/>
</dbReference>
<evidence type="ECO:0000313" key="10">
    <source>
        <dbReference type="EMBL" id="PMD42686.1"/>
    </source>
</evidence>
<evidence type="ECO:0000256" key="4">
    <source>
        <dbReference type="ARBA" id="ARBA00023002"/>
    </source>
</evidence>
<dbReference type="GO" id="GO:0033215">
    <property type="term" value="P:reductive iron assimilation"/>
    <property type="evidence" value="ECO:0007669"/>
    <property type="project" value="TreeGrafter"/>
</dbReference>
<dbReference type="STRING" id="1149755.A0A2J6RW06"/>
<keyword evidence="2" id="KW-0479">Metal-binding</keyword>
<dbReference type="Pfam" id="PF07732">
    <property type="entry name" value="Cu-oxidase_3"/>
    <property type="match status" value="1"/>
</dbReference>
<feature type="domain" description="Plastocyanin-like" evidence="8">
    <location>
        <begin position="283"/>
        <end position="414"/>
    </location>
</feature>
<dbReference type="InterPro" id="IPR033138">
    <property type="entry name" value="Cu_oxidase_CS"/>
</dbReference>
<evidence type="ECO:0000313" key="11">
    <source>
        <dbReference type="Proteomes" id="UP000235786"/>
    </source>
</evidence>
<feature type="signal peptide" evidence="6">
    <location>
        <begin position="1"/>
        <end position="15"/>
    </location>
</feature>